<keyword evidence="3" id="KW-0813">Transport</keyword>
<dbReference type="PROSITE" id="PS01040">
    <property type="entry name" value="SBP_BACTERIAL_5"/>
    <property type="match status" value="1"/>
</dbReference>
<dbReference type="PANTHER" id="PTHR30290">
    <property type="entry name" value="PERIPLASMIC BINDING COMPONENT OF ABC TRANSPORTER"/>
    <property type="match status" value="1"/>
</dbReference>
<keyword evidence="7" id="KW-1185">Reference proteome</keyword>
<dbReference type="PIRSF" id="PIRSF002741">
    <property type="entry name" value="MppA"/>
    <property type="match status" value="1"/>
</dbReference>
<keyword evidence="4" id="KW-0732">Signal</keyword>
<gene>
    <name evidence="6" type="ORF">IBL26_00175</name>
</gene>
<accession>A0ABR7RFD2</accession>
<dbReference type="InterPro" id="IPR006311">
    <property type="entry name" value="TAT_signal"/>
</dbReference>
<protein>
    <submittedName>
        <fullName evidence="6">ABC transporter substrate-binding protein</fullName>
    </submittedName>
</protein>
<evidence type="ECO:0000313" key="7">
    <source>
        <dbReference type="Proteomes" id="UP000626026"/>
    </source>
</evidence>
<name>A0ABR7RFD2_9PROT</name>
<organism evidence="6 7">
    <name type="scientific">Teichococcus aerophilus</name>
    <dbReference type="NCBI Taxonomy" id="1224513"/>
    <lineage>
        <taxon>Bacteria</taxon>
        <taxon>Pseudomonadati</taxon>
        <taxon>Pseudomonadota</taxon>
        <taxon>Alphaproteobacteria</taxon>
        <taxon>Acetobacterales</taxon>
        <taxon>Roseomonadaceae</taxon>
        <taxon>Roseomonas</taxon>
    </lineage>
</organism>
<evidence type="ECO:0000256" key="3">
    <source>
        <dbReference type="ARBA" id="ARBA00022448"/>
    </source>
</evidence>
<evidence type="ECO:0000256" key="2">
    <source>
        <dbReference type="ARBA" id="ARBA00005695"/>
    </source>
</evidence>
<dbReference type="CDD" id="cd08503">
    <property type="entry name" value="PBP2_NikA_DppA_OppA_like_17"/>
    <property type="match status" value="1"/>
</dbReference>
<dbReference type="RefSeq" id="WP_187782418.1">
    <property type="nucleotide sequence ID" value="NZ_JACTVA010000001.1"/>
</dbReference>
<dbReference type="Gene3D" id="3.40.190.10">
    <property type="entry name" value="Periplasmic binding protein-like II"/>
    <property type="match status" value="1"/>
</dbReference>
<dbReference type="PROSITE" id="PS51318">
    <property type="entry name" value="TAT"/>
    <property type="match status" value="1"/>
</dbReference>
<comment type="subcellular location">
    <subcellularLocation>
        <location evidence="1">Periplasm</location>
    </subcellularLocation>
</comment>
<comment type="caution">
    <text evidence="6">The sequence shown here is derived from an EMBL/GenBank/DDBJ whole genome shotgun (WGS) entry which is preliminary data.</text>
</comment>
<evidence type="ECO:0000256" key="4">
    <source>
        <dbReference type="ARBA" id="ARBA00022729"/>
    </source>
</evidence>
<proteinExistence type="inferred from homology"/>
<dbReference type="PANTHER" id="PTHR30290:SF9">
    <property type="entry name" value="OLIGOPEPTIDE-BINDING PROTEIN APPA"/>
    <property type="match status" value="1"/>
</dbReference>
<dbReference type="InterPro" id="IPR023765">
    <property type="entry name" value="SBP_5_CS"/>
</dbReference>
<dbReference type="Pfam" id="PF00496">
    <property type="entry name" value="SBP_bac_5"/>
    <property type="match status" value="1"/>
</dbReference>
<dbReference type="InterPro" id="IPR000914">
    <property type="entry name" value="SBP_5_dom"/>
</dbReference>
<comment type="similarity">
    <text evidence="2">Belongs to the bacterial solute-binding protein 5 family.</text>
</comment>
<sequence>MTLSRFPNLILPRRGLLGGAMALGGAAVAGLPTRAGYAQSGVAPRKGGVLRFCRPDPPDMLDPMQTNSFSGMEFGQMVYDNLVTLDDKAQPTPQLATEWTAEKGGQEWVVTIREGVKFHSGDTLTSADVVATIERSMDRSRAGAGLGCFGPVAAVSAEGPHKIRVAMTMPFGEFPVVLAYRACRILPAKGIDSLRDTPNGTGPFKFKDFQPGASITMERNPDYWNPDVLHLDGVRMVFIREAVAMQAAIRGGQVDLITQIPLETYLTMRNARGFKAYSAPTGDYHTIQIMANMDPFKNAKVREAFQYIPDRKAIVASALFGQGVPGNDVVLPPGSFYLPELPVIDQDLPRAKKLLEEAGVSNLTIDAYTTSDRQPAPKMILAFSEAAAKIGVTVRVRDIPYTEYAANVARKMPMYSSYFSGSATLYDAIYKIHHSKGIYNYGNTEVAPGLDGKLDAMIAEVDTARRKEIAADVLRLLQRHSDRMVPYFRNYVGVTSDKVQGFQPPKYGTIETRGTWLSA</sequence>
<evidence type="ECO:0000256" key="1">
    <source>
        <dbReference type="ARBA" id="ARBA00004418"/>
    </source>
</evidence>
<feature type="domain" description="Solute-binding protein family 5" evidence="5">
    <location>
        <begin position="91"/>
        <end position="424"/>
    </location>
</feature>
<dbReference type="Gene3D" id="3.90.76.10">
    <property type="entry name" value="Dipeptide-binding Protein, Domain 1"/>
    <property type="match status" value="1"/>
</dbReference>
<reference evidence="6 7" key="1">
    <citation type="journal article" date="2013" name="Int. J. Syst. Evol. Microbiol.">
        <title>Roseomonas aerophila sp. nov., isolated from air.</title>
        <authorList>
            <person name="Kim S.J."/>
            <person name="Weon H.Y."/>
            <person name="Ahn J.H."/>
            <person name="Hong S.B."/>
            <person name="Seok S.J."/>
            <person name="Whang K.S."/>
            <person name="Kwon S.W."/>
        </authorList>
    </citation>
    <scope>NUCLEOTIDE SEQUENCE [LARGE SCALE GENOMIC DNA]</scope>
    <source>
        <strain evidence="6 7">NBRC 108923</strain>
    </source>
</reference>
<dbReference type="Proteomes" id="UP000626026">
    <property type="component" value="Unassembled WGS sequence"/>
</dbReference>
<dbReference type="Gene3D" id="3.10.105.10">
    <property type="entry name" value="Dipeptide-binding Protein, Domain 3"/>
    <property type="match status" value="1"/>
</dbReference>
<dbReference type="EMBL" id="JACTVA010000001">
    <property type="protein sequence ID" value="MBC9205232.1"/>
    <property type="molecule type" value="Genomic_DNA"/>
</dbReference>
<dbReference type="InterPro" id="IPR030678">
    <property type="entry name" value="Peptide/Ni-bd"/>
</dbReference>
<dbReference type="SUPFAM" id="SSF53850">
    <property type="entry name" value="Periplasmic binding protein-like II"/>
    <property type="match status" value="1"/>
</dbReference>
<evidence type="ECO:0000259" key="5">
    <source>
        <dbReference type="Pfam" id="PF00496"/>
    </source>
</evidence>
<dbReference type="InterPro" id="IPR039424">
    <property type="entry name" value="SBP_5"/>
</dbReference>
<evidence type="ECO:0000313" key="6">
    <source>
        <dbReference type="EMBL" id="MBC9205232.1"/>
    </source>
</evidence>